<protein>
    <submittedName>
        <fullName evidence="2">Uncharacterized protein</fullName>
    </submittedName>
</protein>
<dbReference type="Proteomes" id="UP000281553">
    <property type="component" value="Unassembled WGS sequence"/>
</dbReference>
<evidence type="ECO:0000256" key="1">
    <source>
        <dbReference type="SAM" id="MobiDB-lite"/>
    </source>
</evidence>
<dbReference type="OrthoDB" id="30336at2759"/>
<proteinExistence type="predicted"/>
<feature type="region of interest" description="Disordered" evidence="1">
    <location>
        <begin position="455"/>
        <end position="480"/>
    </location>
</feature>
<organism evidence="2 3">
    <name type="scientific">Dibothriocephalus latus</name>
    <name type="common">Fish tapeworm</name>
    <name type="synonym">Diphyllobothrium latum</name>
    <dbReference type="NCBI Taxonomy" id="60516"/>
    <lineage>
        <taxon>Eukaryota</taxon>
        <taxon>Metazoa</taxon>
        <taxon>Spiralia</taxon>
        <taxon>Lophotrochozoa</taxon>
        <taxon>Platyhelminthes</taxon>
        <taxon>Cestoda</taxon>
        <taxon>Eucestoda</taxon>
        <taxon>Diphyllobothriidea</taxon>
        <taxon>Diphyllobothriidae</taxon>
        <taxon>Dibothriocephalus</taxon>
    </lineage>
</organism>
<feature type="region of interest" description="Disordered" evidence="1">
    <location>
        <begin position="22"/>
        <end position="49"/>
    </location>
</feature>
<dbReference type="AlphaFoldDB" id="A0A3P7P0V3"/>
<dbReference type="EMBL" id="UYRU01051627">
    <property type="protein sequence ID" value="VDN11516.1"/>
    <property type="molecule type" value="Genomic_DNA"/>
</dbReference>
<keyword evidence="3" id="KW-1185">Reference proteome</keyword>
<feature type="non-terminal residue" evidence="2">
    <location>
        <position position="480"/>
    </location>
</feature>
<reference evidence="2 3" key="1">
    <citation type="submission" date="2018-11" db="EMBL/GenBank/DDBJ databases">
        <authorList>
            <consortium name="Pathogen Informatics"/>
        </authorList>
    </citation>
    <scope>NUCLEOTIDE SEQUENCE [LARGE SCALE GENOMIC DNA]</scope>
</reference>
<sequence length="480" mass="51015">MPVTGQQLLPLFDAANHGAGALECSHPNDSSVADSKETKDTSSGKSRTPSFVIDSTTRFWPGTSDLKARSFTLQLTSDGNLQLFATSPNPLATTSAPAESSGLEADFISEHRLPAALPGQFWCQPALCSTSPAAASSLPLSWPATIDGDLLSLESGLLWDIGDQAALKKVTFGGKDLLGIYNQDLLRHRLITAGSPVTRAGHSVAHKSLPTKIAKSTEFAPEDVAFVLDIDNTKPCSEVIVGLVIELSADANTKESSWPRFLSIFGRRVDVPSSGKQSKSRTLELPLCLEEMFIPQTPLHLCVGRSQHPDGLTSIDTVRVYSVPRAHLDPSMLPSWPVARSEQNCPMESGACSPSEKRAGLYNAALVNWMDRILTTGFITDALRNHSGAPSRPNCAFVSPTYETSDLAVLLSSCSATSDYAENASNACVLPTVAKELEPLAIDCLRKVSLTTFSNSPQPAPSPCSAAAGGTSHGLTSRLL</sequence>
<gene>
    <name evidence="2" type="ORF">DILT_LOCUS7347</name>
</gene>
<evidence type="ECO:0000313" key="3">
    <source>
        <dbReference type="Proteomes" id="UP000281553"/>
    </source>
</evidence>
<evidence type="ECO:0000313" key="2">
    <source>
        <dbReference type="EMBL" id="VDN11516.1"/>
    </source>
</evidence>
<name>A0A3P7P0V3_DIBLA</name>
<accession>A0A3P7P0V3</accession>